<proteinExistence type="predicted"/>
<dbReference type="EMBL" id="HBHX01007941">
    <property type="protein sequence ID" value="CAE0103733.1"/>
    <property type="molecule type" value="Transcribed_RNA"/>
</dbReference>
<evidence type="ECO:0000256" key="1">
    <source>
        <dbReference type="SAM" id="SignalP"/>
    </source>
</evidence>
<name>A0A7S3AG94_9EUKA</name>
<accession>A0A7S3AG94</accession>
<feature type="chain" id="PRO_5031008334" evidence="1">
    <location>
        <begin position="21"/>
        <end position="394"/>
    </location>
</feature>
<evidence type="ECO:0000313" key="2">
    <source>
        <dbReference type="EMBL" id="CAE0103733.1"/>
    </source>
</evidence>
<dbReference type="SUPFAM" id="SSF53474">
    <property type="entry name" value="alpha/beta-Hydrolases"/>
    <property type="match status" value="2"/>
</dbReference>
<dbReference type="InterPro" id="IPR008547">
    <property type="entry name" value="DUF829_TMEM53"/>
</dbReference>
<gene>
    <name evidence="2" type="ORF">HERI1096_LOCUS4391</name>
</gene>
<feature type="signal peptide" evidence="1">
    <location>
        <begin position="1"/>
        <end position="20"/>
    </location>
</feature>
<reference evidence="2" key="1">
    <citation type="submission" date="2021-01" db="EMBL/GenBank/DDBJ databases">
        <authorList>
            <person name="Corre E."/>
            <person name="Pelletier E."/>
            <person name="Niang G."/>
            <person name="Scheremetjew M."/>
            <person name="Finn R."/>
            <person name="Kale V."/>
            <person name="Holt S."/>
            <person name="Cochrane G."/>
            <person name="Meng A."/>
            <person name="Brown T."/>
            <person name="Cohen L."/>
        </authorList>
    </citation>
    <scope>NUCLEOTIDE SEQUENCE</scope>
    <source>
        <strain evidence="2">CCMP281</strain>
    </source>
</reference>
<organism evidence="2">
    <name type="scientific">Haptolina ericina</name>
    <dbReference type="NCBI Taxonomy" id="156174"/>
    <lineage>
        <taxon>Eukaryota</taxon>
        <taxon>Haptista</taxon>
        <taxon>Haptophyta</taxon>
        <taxon>Prymnesiophyceae</taxon>
        <taxon>Prymnesiales</taxon>
        <taxon>Prymnesiaceae</taxon>
        <taxon>Haptolina</taxon>
    </lineage>
</organism>
<dbReference type="InterPro" id="IPR029058">
    <property type="entry name" value="AB_hydrolase_fold"/>
</dbReference>
<keyword evidence="1" id="KW-0732">Signal</keyword>
<dbReference type="AlphaFoldDB" id="A0A7S3AG94"/>
<dbReference type="Pfam" id="PF05705">
    <property type="entry name" value="DUF829"/>
    <property type="match status" value="1"/>
</dbReference>
<dbReference type="Gene3D" id="3.40.50.1820">
    <property type="entry name" value="alpha/beta hydrolase"/>
    <property type="match status" value="1"/>
</dbReference>
<protein>
    <submittedName>
        <fullName evidence="2">Uncharacterized protein</fullName>
    </submittedName>
</protein>
<sequence length="394" mass="42243">MSAAWAEARFLAALLRSASGGDLLTTDEKELVARSLIPGALVSPDSWKRLLMMLLQYVAASQQRPHLTTDALESIQLDSMATDVPIPDGACEWTEDEAAAFFESGGIDLPQRLAEQVLVAAWLCGLCVSPDGVRVDVQLGAATHGQATNAVLILGYGGATLTALRPLVDLYQSRWPDWSVVTTTAIGVESELGHVQLEEVSLSLTGCSKVWVHSISNNGHRLLVQLMQAPRVGEQLRASLAGILYDCGACQKEHLPAPAQIYLQMVALVAMQRGIDAHGVGAAGGSISSLLGPFLEEATARGRLDVSTPDAIFEWQRLHEPPVPVLCLTSAEDSVIPPEGVQSFAQRLRDAAPSRRVCVEMLRGAHARLHATQPREFLRRVEALITGAGPFADD</sequence>